<keyword evidence="2" id="KW-1185">Reference proteome</keyword>
<reference evidence="1 2" key="1">
    <citation type="journal article" date="2011" name="Stand. Genomic Sci.">
        <title>Complete genome sequence of the gliding freshwater bacterium Fluviicola taffensis type strain (RW262).</title>
        <authorList>
            <person name="Woyke T."/>
            <person name="Chertkov O."/>
            <person name="Lapidus A."/>
            <person name="Nolan M."/>
            <person name="Lucas S."/>
            <person name="Del Rio T.G."/>
            <person name="Tice H."/>
            <person name="Cheng J.F."/>
            <person name="Tapia R."/>
            <person name="Han C."/>
            <person name="Goodwin L."/>
            <person name="Pitluck S."/>
            <person name="Liolios K."/>
            <person name="Pagani I."/>
            <person name="Ivanova N."/>
            <person name="Huntemann M."/>
            <person name="Mavromatis K."/>
            <person name="Mikhailova N."/>
            <person name="Pati A."/>
            <person name="Chen A."/>
            <person name="Palaniappan K."/>
            <person name="Land M."/>
            <person name="Hauser L."/>
            <person name="Brambilla E.M."/>
            <person name="Rohde M."/>
            <person name="Mwirichia R."/>
            <person name="Sikorski J."/>
            <person name="Tindall B.J."/>
            <person name="Goker M."/>
            <person name="Bristow J."/>
            <person name="Eisen J.A."/>
            <person name="Markowitz V."/>
            <person name="Hugenholtz P."/>
            <person name="Klenk H.P."/>
            <person name="Kyrpides N.C."/>
        </authorList>
    </citation>
    <scope>NUCLEOTIDE SEQUENCE [LARGE SCALE GENOMIC DNA]</scope>
    <source>
        <strain evidence="2">DSM 16823 / RW262 / RW262</strain>
    </source>
</reference>
<dbReference type="HOGENOM" id="CLU_1765338_0_0_10"/>
<evidence type="ECO:0000313" key="1">
    <source>
        <dbReference type="EMBL" id="AEA45471.1"/>
    </source>
</evidence>
<dbReference type="AlphaFoldDB" id="F2ICK1"/>
<protein>
    <submittedName>
        <fullName evidence="1">Uncharacterized protein</fullName>
    </submittedName>
</protein>
<sequence>MYSDKELKDKIMTKTGLHKEDSKKLLAELKKDGTKINRLYPMATFDEVTVSNGKIALKKRFNHEQTARFLSIVNDPTSFNWSEITSKPDIQVAFLKNGKMVGVLNIESDKLVVKPSPELPGFLKMKLGTLNAEPRQKLVDLFAEIGY</sequence>
<name>F2ICK1_FLUTR</name>
<organism evidence="1 2">
    <name type="scientific">Fluviicola taffensis (strain DSM 16823 / NCIMB 13979 / RW262)</name>
    <dbReference type="NCBI Taxonomy" id="755732"/>
    <lineage>
        <taxon>Bacteria</taxon>
        <taxon>Pseudomonadati</taxon>
        <taxon>Bacteroidota</taxon>
        <taxon>Flavobacteriia</taxon>
        <taxon>Flavobacteriales</taxon>
        <taxon>Crocinitomicaceae</taxon>
        <taxon>Fluviicola</taxon>
    </lineage>
</organism>
<dbReference type="STRING" id="755732.Fluta_3500"/>
<dbReference type="EMBL" id="CP002542">
    <property type="protein sequence ID" value="AEA45471.1"/>
    <property type="molecule type" value="Genomic_DNA"/>
</dbReference>
<proteinExistence type="predicted"/>
<dbReference type="KEGG" id="fte:Fluta_3500"/>
<evidence type="ECO:0000313" key="2">
    <source>
        <dbReference type="Proteomes" id="UP000007463"/>
    </source>
</evidence>
<reference evidence="2" key="2">
    <citation type="submission" date="2011-02" db="EMBL/GenBank/DDBJ databases">
        <title>The complete genome of Fluviicola taffensis DSM 16823.</title>
        <authorList>
            <consortium name="US DOE Joint Genome Institute (JGI-PGF)"/>
            <person name="Lucas S."/>
            <person name="Copeland A."/>
            <person name="Lapidus A."/>
            <person name="Bruce D."/>
            <person name="Goodwin L."/>
            <person name="Pitluck S."/>
            <person name="Kyrpides N."/>
            <person name="Mavromatis K."/>
            <person name="Ivanova N."/>
            <person name="Mikhailova N."/>
            <person name="Pagani I."/>
            <person name="Chertkov O."/>
            <person name="Detter J.C."/>
            <person name="Han C."/>
            <person name="Tapia R."/>
            <person name="Land M."/>
            <person name="Hauser L."/>
            <person name="Markowitz V."/>
            <person name="Cheng J.-F."/>
            <person name="Hugenholtz P."/>
            <person name="Woyke T."/>
            <person name="Wu D."/>
            <person name="Tindall B."/>
            <person name="Pomrenke H.G."/>
            <person name="Brambilla E."/>
            <person name="Klenk H.-P."/>
            <person name="Eisen J.A."/>
        </authorList>
    </citation>
    <scope>NUCLEOTIDE SEQUENCE [LARGE SCALE GENOMIC DNA]</scope>
    <source>
        <strain evidence="2">DSM 16823 / RW262 / RW262</strain>
    </source>
</reference>
<accession>F2ICK1</accession>
<dbReference type="Proteomes" id="UP000007463">
    <property type="component" value="Chromosome"/>
</dbReference>
<gene>
    <name evidence="1" type="ordered locus">Fluta_3500</name>
</gene>